<sequence>MDAFIEAQGGIKTKLVDRRAIYESVSYLRSHGFDAEEVQLCLVRYFYVDLDLLNEALTEH</sequence>
<evidence type="ECO:0000313" key="1">
    <source>
        <dbReference type="EMBL" id="PSJ58453.1"/>
    </source>
</evidence>
<keyword evidence="2" id="KW-1185">Reference proteome</keyword>
<reference evidence="1 2" key="1">
    <citation type="submission" date="2018-03" db="EMBL/GenBank/DDBJ databases">
        <title>The draft genome of Mesorhizobium sp. 6GN-30.</title>
        <authorList>
            <person name="Liu L."/>
            <person name="Li L."/>
            <person name="Wang T."/>
            <person name="Zhang X."/>
            <person name="Liang L."/>
        </authorList>
    </citation>
    <scope>NUCLEOTIDE SEQUENCE [LARGE SCALE GENOMIC DNA]</scope>
    <source>
        <strain evidence="1 2">6GN30</strain>
    </source>
</reference>
<organism evidence="1 2">
    <name type="scientific">Kumtagia ephedrae</name>
    <dbReference type="NCBI Taxonomy" id="2116701"/>
    <lineage>
        <taxon>Bacteria</taxon>
        <taxon>Pseudomonadati</taxon>
        <taxon>Pseudomonadota</taxon>
        <taxon>Alphaproteobacteria</taxon>
        <taxon>Hyphomicrobiales</taxon>
        <taxon>Phyllobacteriaceae</taxon>
        <taxon>Kumtagia</taxon>
    </lineage>
</organism>
<dbReference type="AlphaFoldDB" id="A0A2P7S7K7"/>
<evidence type="ECO:0000313" key="2">
    <source>
        <dbReference type="Proteomes" id="UP000241229"/>
    </source>
</evidence>
<comment type="caution">
    <text evidence="1">The sequence shown here is derived from an EMBL/GenBank/DDBJ whole genome shotgun (WGS) entry which is preliminary data.</text>
</comment>
<accession>A0A2P7S7K7</accession>
<protein>
    <submittedName>
        <fullName evidence="1">Uncharacterized protein</fullName>
    </submittedName>
</protein>
<proteinExistence type="predicted"/>
<dbReference type="EMBL" id="PXYK01000014">
    <property type="protein sequence ID" value="PSJ58453.1"/>
    <property type="molecule type" value="Genomic_DNA"/>
</dbReference>
<dbReference type="Proteomes" id="UP000241229">
    <property type="component" value="Unassembled WGS sequence"/>
</dbReference>
<name>A0A2P7S7K7_9HYPH</name>
<gene>
    <name evidence="1" type="ORF">C7I84_15965</name>
</gene>